<dbReference type="Gene3D" id="2.60.260.20">
    <property type="entry name" value="Urease metallochaperone UreE, N-terminal domain"/>
    <property type="match status" value="1"/>
</dbReference>
<dbReference type="STRING" id="228230.RMCC_1574"/>
<comment type="caution">
    <text evidence="2">The sequence shown here is derived from an EMBL/GenBank/DDBJ whole genome shotgun (WGS) entry which is preliminary data.</text>
</comment>
<gene>
    <name evidence="2" type="ORF">RMCC_1574</name>
</gene>
<reference evidence="3" key="1">
    <citation type="journal article" date="2016" name="Genome Announc.">
        <title>Draft Genome Sequences of Five Rapidly Growing Mycobacterium Species, M. thermoresistibile, M. fortuitum subsp. acetamidolyticum, M. canariasense, M. brisbanense, and M. novocastrense.</title>
        <authorList>
            <person name="Katahira K."/>
            <person name="Ogura Y."/>
            <person name="Gotoh Y."/>
            <person name="Hayashi T."/>
        </authorList>
    </citation>
    <scope>NUCLEOTIDE SEQUENCE [LARGE SCALE GENOMIC DNA]</scope>
    <source>
        <strain evidence="3">JCM15298</strain>
    </source>
</reference>
<reference evidence="3" key="2">
    <citation type="submission" date="2016-02" db="EMBL/GenBank/DDBJ databases">
        <title>Draft genome sequence of five rapidly growing Mycobacterium species.</title>
        <authorList>
            <person name="Katahira K."/>
            <person name="Gotou Y."/>
            <person name="Iida K."/>
            <person name="Ogura Y."/>
            <person name="Hayashi T."/>
        </authorList>
    </citation>
    <scope>NUCLEOTIDE SEQUENCE [LARGE SCALE GENOMIC DNA]</scope>
    <source>
        <strain evidence="3">JCM15298</strain>
    </source>
</reference>
<organism evidence="2 3">
    <name type="scientific">Mycolicibacterium canariasense</name>
    <name type="common">Mycobacterium canariasense</name>
    <dbReference type="NCBI Taxonomy" id="228230"/>
    <lineage>
        <taxon>Bacteria</taxon>
        <taxon>Bacillati</taxon>
        <taxon>Actinomycetota</taxon>
        <taxon>Actinomycetes</taxon>
        <taxon>Mycobacteriales</taxon>
        <taxon>Mycobacteriaceae</taxon>
        <taxon>Mycolicibacterium</taxon>
    </lineage>
</organism>
<keyword evidence="3" id="KW-1185">Reference proteome</keyword>
<dbReference type="Proteomes" id="UP000069443">
    <property type="component" value="Unassembled WGS sequence"/>
</dbReference>
<dbReference type="EMBL" id="BCSY01000035">
    <property type="protein sequence ID" value="GAS94608.1"/>
    <property type="molecule type" value="Genomic_DNA"/>
</dbReference>
<dbReference type="RefSeq" id="WP_062655886.1">
    <property type="nucleotide sequence ID" value="NZ_BCSY01000035.1"/>
</dbReference>
<evidence type="ECO:0000313" key="3">
    <source>
        <dbReference type="Proteomes" id="UP000069443"/>
    </source>
</evidence>
<feature type="domain" description="UreE urease accessory N-terminal" evidence="1">
    <location>
        <begin position="22"/>
        <end position="84"/>
    </location>
</feature>
<dbReference type="SMART" id="SM00988">
    <property type="entry name" value="UreE_N"/>
    <property type="match status" value="1"/>
</dbReference>
<dbReference type="InterPro" id="IPR036118">
    <property type="entry name" value="UreE_N_sf"/>
</dbReference>
<dbReference type="NCBIfam" id="NF009752">
    <property type="entry name" value="PRK13261.1-2"/>
    <property type="match status" value="1"/>
</dbReference>
<protein>
    <submittedName>
        <fullName evidence="2">Urease accessory protein ureE 1</fullName>
    </submittedName>
</protein>
<proteinExistence type="predicted"/>
<evidence type="ECO:0000313" key="2">
    <source>
        <dbReference type="EMBL" id="GAS94608.1"/>
    </source>
</evidence>
<dbReference type="InterPro" id="IPR004029">
    <property type="entry name" value="UreE_N"/>
</dbReference>
<dbReference type="AlphaFoldDB" id="A0A117I9C8"/>
<name>A0A117I9C8_MYCCR</name>
<evidence type="ECO:0000259" key="1">
    <source>
        <dbReference type="SMART" id="SM00988"/>
    </source>
</evidence>
<sequence>MPGAVGLRVVEKIAGWETDPVIAERLHALAHRQAVEYVHLAVPDLDRSRLRVTSDAGADYAVALPRGTALADGAVLVLDDERAVVVRAGAARTLELVPGDIAAALRLGYLAGHLHWKVDQHGERLLVHLQGPEADYTSRICELLDTGRVRRCGDG</sequence>
<dbReference type="SUPFAM" id="SSF69287">
    <property type="entry name" value="Urease metallochaperone UreE, N-terminal domain"/>
    <property type="match status" value="1"/>
</dbReference>
<accession>A0A117I9C8</accession>
<dbReference type="Pfam" id="PF02814">
    <property type="entry name" value="UreE_N"/>
    <property type="match status" value="1"/>
</dbReference>